<evidence type="ECO:0000259" key="10">
    <source>
        <dbReference type="PROSITE" id="PS50053"/>
    </source>
</evidence>
<dbReference type="InterPro" id="IPR000626">
    <property type="entry name" value="Ubiquitin-like_dom"/>
</dbReference>
<evidence type="ECO:0000259" key="11">
    <source>
        <dbReference type="PROSITE" id="PS50245"/>
    </source>
</evidence>
<dbReference type="Gene3D" id="2.30.30.190">
    <property type="entry name" value="CAP Gly-rich-like domain"/>
    <property type="match status" value="1"/>
</dbReference>
<dbReference type="GO" id="GO:0005634">
    <property type="term" value="C:nucleus"/>
    <property type="evidence" value="ECO:0007669"/>
    <property type="project" value="UniProtKB-SubCell"/>
</dbReference>
<dbReference type="PANTHER" id="PTHR10552">
    <property type="entry name" value="U2 SMALL NUCLEAR RIBONUCLEOPROTEIN A"/>
    <property type="match status" value="1"/>
</dbReference>
<dbReference type="Gene3D" id="3.10.20.90">
    <property type="entry name" value="Phosphatidylinositol 3-kinase Catalytic Subunit, Chain A, domain 1"/>
    <property type="match status" value="1"/>
</dbReference>
<dbReference type="SUPFAM" id="SSF54236">
    <property type="entry name" value="Ubiquitin-like"/>
    <property type="match status" value="1"/>
</dbReference>
<dbReference type="CDD" id="cd17044">
    <property type="entry name" value="Ubl_TBCE"/>
    <property type="match status" value="1"/>
</dbReference>
<keyword evidence="5" id="KW-0433">Leucine-rich repeat</keyword>
<dbReference type="GO" id="GO:0030620">
    <property type="term" value="F:U2 snRNA binding"/>
    <property type="evidence" value="ECO:0007669"/>
    <property type="project" value="InterPro"/>
</dbReference>
<dbReference type="InterPro" id="IPR000938">
    <property type="entry name" value="CAP-Gly_domain"/>
</dbReference>
<gene>
    <name evidence="12" type="ORF">H257_14592</name>
</gene>
<dbReference type="SMART" id="SM01052">
    <property type="entry name" value="CAP_GLY"/>
    <property type="match status" value="1"/>
</dbReference>
<dbReference type="OrthoDB" id="5273213at2759"/>
<keyword evidence="8" id="KW-0539">Nucleus</keyword>
<evidence type="ECO:0000256" key="6">
    <source>
        <dbReference type="ARBA" id="ARBA00022737"/>
    </source>
</evidence>
<dbReference type="PANTHER" id="PTHR10552:SF6">
    <property type="entry name" value="U2 SMALL NUCLEAR RIBONUCLEOPROTEIN A"/>
    <property type="match status" value="1"/>
</dbReference>
<reference evidence="12" key="1">
    <citation type="submission" date="2013-12" db="EMBL/GenBank/DDBJ databases">
        <title>The Genome Sequence of Aphanomyces astaci APO3.</title>
        <authorList>
            <consortium name="The Broad Institute Genomics Platform"/>
            <person name="Russ C."/>
            <person name="Tyler B."/>
            <person name="van West P."/>
            <person name="Dieguez-Uribeondo J."/>
            <person name="Young S.K."/>
            <person name="Zeng Q."/>
            <person name="Gargeya S."/>
            <person name="Fitzgerald M."/>
            <person name="Abouelleil A."/>
            <person name="Alvarado L."/>
            <person name="Chapman S.B."/>
            <person name="Gainer-Dewar J."/>
            <person name="Goldberg J."/>
            <person name="Griggs A."/>
            <person name="Gujja S."/>
            <person name="Hansen M."/>
            <person name="Howarth C."/>
            <person name="Imamovic A."/>
            <person name="Ireland A."/>
            <person name="Larimer J."/>
            <person name="McCowan C."/>
            <person name="Murphy C."/>
            <person name="Pearson M."/>
            <person name="Poon T.W."/>
            <person name="Priest M."/>
            <person name="Roberts A."/>
            <person name="Saif S."/>
            <person name="Shea T."/>
            <person name="Sykes S."/>
            <person name="Wortman J."/>
            <person name="Nusbaum C."/>
            <person name="Birren B."/>
        </authorList>
    </citation>
    <scope>NUCLEOTIDE SEQUENCE [LARGE SCALE GENOMIC DNA]</scope>
    <source>
        <strain evidence="12">APO3</strain>
    </source>
</reference>
<dbReference type="InterPro" id="IPR036859">
    <property type="entry name" value="CAP-Gly_dom_sf"/>
</dbReference>
<dbReference type="GO" id="GO:0000398">
    <property type="term" value="P:mRNA splicing, via spliceosome"/>
    <property type="evidence" value="ECO:0007669"/>
    <property type="project" value="InterPro"/>
</dbReference>
<dbReference type="GO" id="GO:0005737">
    <property type="term" value="C:cytoplasm"/>
    <property type="evidence" value="ECO:0007669"/>
    <property type="project" value="UniProtKB-SubCell"/>
</dbReference>
<dbReference type="AlphaFoldDB" id="W4FQI1"/>
<comment type="similarity">
    <text evidence="9">Belongs to the U2 small nuclear ribonucleoprotein A family.</text>
</comment>
<evidence type="ECO:0000313" key="12">
    <source>
        <dbReference type="EMBL" id="ETV69745.1"/>
    </source>
</evidence>
<dbReference type="Pfam" id="PF14560">
    <property type="entry name" value="Ubiquitin_2"/>
    <property type="match status" value="1"/>
</dbReference>
<evidence type="ECO:0000256" key="1">
    <source>
        <dbReference type="ARBA" id="ARBA00004123"/>
    </source>
</evidence>
<evidence type="ECO:0000256" key="8">
    <source>
        <dbReference type="ARBA" id="ARBA00023242"/>
    </source>
</evidence>
<dbReference type="PROSITE" id="PS50245">
    <property type="entry name" value="CAP_GLY_2"/>
    <property type="match status" value="1"/>
</dbReference>
<dbReference type="InterPro" id="IPR029071">
    <property type="entry name" value="Ubiquitin-like_domsf"/>
</dbReference>
<dbReference type="STRING" id="112090.W4FQI1"/>
<sequence>MNKRVQDAEGFRGSVRYEGPIHSKNATTVYWGVEWDDPSRGKHNGESGGVRYFQAAHPTSGSFVLPEKVSLGTGIVDALHERYMQSEALDTRAAGHVGTASGNSKPIQLVGVHKIQEKQDLGVIGKVSAEGSQVAHIGTTGELFRVAPNIVELNLGFNLLASWSEVLKLSAELPLLEHLTLSGNILSYDVDVDAPRVVFPTVHTLVMNQTHTSSWVDLLRICRDHFPALRQLHAASNAITNQAMQLDAASPLSCSSAVEVLDLSHNELSDWSSLTASIGSWPRLHTLSLNGNRLVQVDPPSASSRSFAALSSLSLSDNAIVAWSSVDALNAFPSLEALRLTKNPLLTNVGAAEARMLVVARCAALQVFNSSDIRPKERQDAEQMYLRRILHEQSSLPAGSDKVIQLTHPRLAQLQALYPDIHAAHEAATTGLGTTGSGGGPAALAKSLAKVTFVVMSMNATTMDSMVKSLPLSMTVAQVKAVVEKKYGLRPAEHQLSFRASKKAMPIALDDDGGELGYFGVQDGGELLINDIW</sequence>
<comment type="similarity">
    <text evidence="3">Belongs to the TBCE family.</text>
</comment>
<feature type="domain" description="CAP-Gly" evidence="11">
    <location>
        <begin position="29"/>
        <end position="65"/>
    </location>
</feature>
<keyword evidence="7" id="KW-0143">Chaperone</keyword>
<dbReference type="GeneID" id="20816588"/>
<evidence type="ECO:0000256" key="7">
    <source>
        <dbReference type="ARBA" id="ARBA00023186"/>
    </source>
</evidence>
<keyword evidence="4" id="KW-0963">Cytoplasm</keyword>
<dbReference type="InterPro" id="IPR044640">
    <property type="entry name" value="RU2A"/>
</dbReference>
<accession>W4FQI1</accession>
<dbReference type="InterPro" id="IPR044079">
    <property type="entry name" value="Ubl_TBCE"/>
</dbReference>
<dbReference type="SUPFAM" id="SSF74924">
    <property type="entry name" value="Cap-Gly domain"/>
    <property type="match status" value="1"/>
</dbReference>
<dbReference type="PROSITE" id="PS50053">
    <property type="entry name" value="UBIQUITIN_2"/>
    <property type="match status" value="1"/>
</dbReference>
<evidence type="ECO:0000256" key="3">
    <source>
        <dbReference type="ARBA" id="ARBA00006286"/>
    </source>
</evidence>
<feature type="domain" description="Ubiquitin-like" evidence="10">
    <location>
        <begin position="451"/>
        <end position="529"/>
    </location>
</feature>
<dbReference type="Gene3D" id="3.80.10.10">
    <property type="entry name" value="Ribonuclease Inhibitor"/>
    <property type="match status" value="2"/>
</dbReference>
<dbReference type="RefSeq" id="XP_009840760.1">
    <property type="nucleotide sequence ID" value="XM_009842458.1"/>
</dbReference>
<dbReference type="InterPro" id="IPR032675">
    <property type="entry name" value="LRR_dom_sf"/>
</dbReference>
<evidence type="ECO:0000256" key="5">
    <source>
        <dbReference type="ARBA" id="ARBA00022614"/>
    </source>
</evidence>
<proteinExistence type="inferred from homology"/>
<organism evidence="12">
    <name type="scientific">Aphanomyces astaci</name>
    <name type="common">Crayfish plague agent</name>
    <dbReference type="NCBI Taxonomy" id="112090"/>
    <lineage>
        <taxon>Eukaryota</taxon>
        <taxon>Sar</taxon>
        <taxon>Stramenopiles</taxon>
        <taxon>Oomycota</taxon>
        <taxon>Saprolegniomycetes</taxon>
        <taxon>Saprolegniales</taxon>
        <taxon>Verrucalvaceae</taxon>
        <taxon>Aphanomyces</taxon>
    </lineage>
</organism>
<evidence type="ECO:0000256" key="2">
    <source>
        <dbReference type="ARBA" id="ARBA00004496"/>
    </source>
</evidence>
<protein>
    <submittedName>
        <fullName evidence="12">Uncharacterized protein</fullName>
    </submittedName>
</protein>
<evidence type="ECO:0000256" key="4">
    <source>
        <dbReference type="ARBA" id="ARBA00022490"/>
    </source>
</evidence>
<comment type="subcellular location">
    <subcellularLocation>
        <location evidence="2">Cytoplasm</location>
    </subcellularLocation>
    <subcellularLocation>
        <location evidence="1">Nucleus</location>
    </subcellularLocation>
</comment>
<dbReference type="Pfam" id="PF14580">
    <property type="entry name" value="LRR_9"/>
    <property type="match status" value="1"/>
</dbReference>
<dbReference type="SUPFAM" id="SSF52058">
    <property type="entry name" value="L domain-like"/>
    <property type="match status" value="1"/>
</dbReference>
<name>W4FQI1_APHAT</name>
<keyword evidence="6" id="KW-0677">Repeat</keyword>
<evidence type="ECO:0000256" key="9">
    <source>
        <dbReference type="ARBA" id="ARBA00024196"/>
    </source>
</evidence>
<dbReference type="VEuPathDB" id="FungiDB:H257_14592"/>
<dbReference type="EMBL" id="KI913172">
    <property type="protein sequence ID" value="ETV69745.1"/>
    <property type="molecule type" value="Genomic_DNA"/>
</dbReference>
<dbReference type="Pfam" id="PF01302">
    <property type="entry name" value="CAP_GLY"/>
    <property type="match status" value="1"/>
</dbReference>